<dbReference type="EMBL" id="JAJTTA010000002">
    <property type="protein sequence ID" value="MCF0040413.1"/>
    <property type="molecule type" value="Genomic_DNA"/>
</dbReference>
<dbReference type="PANTHER" id="PTHR46796:SF13">
    <property type="entry name" value="HTH-TYPE TRANSCRIPTIONAL ACTIVATOR RHAS"/>
    <property type="match status" value="1"/>
</dbReference>
<gene>
    <name evidence="5" type="ORF">LXM24_09985</name>
</gene>
<keyword evidence="2" id="KW-0238">DNA-binding</keyword>
<sequence length="285" mass="33128">MKNQTDIRELFTPMQPQAAPLSEKIFITEVLPDVRLQPYIWCYWEIKSRKPLEEDFFCKIASDGCIDIFVNVNNPHESYAMGFYNRSSTYVLGSCFHYAGVRFLPGMFSYLFNTKASELSNAVEFMDAVHKNTSKFLIENIRPGDSIHDIRSVFDKYFMQNLHHVGNEFDPRVYEAILIILKNTKSLNIENDVSKIVGVSPRHLRRLFDFYIGHNIKSFARVVRFQNYLKAHSESINVAPGSLYYDFGYYDQGHFIKEFKTFSGDTPSKMADLYNTLRCSRASFI</sequence>
<proteinExistence type="predicted"/>
<comment type="caution">
    <text evidence="5">The sequence shown here is derived from an EMBL/GenBank/DDBJ whole genome shotgun (WGS) entry which is preliminary data.</text>
</comment>
<dbReference type="PANTHER" id="PTHR46796">
    <property type="entry name" value="HTH-TYPE TRANSCRIPTIONAL ACTIVATOR RHAS-RELATED"/>
    <property type="match status" value="1"/>
</dbReference>
<dbReference type="InterPro" id="IPR046532">
    <property type="entry name" value="DUF6597"/>
</dbReference>
<dbReference type="Pfam" id="PF12833">
    <property type="entry name" value="HTH_18"/>
    <property type="match status" value="1"/>
</dbReference>
<protein>
    <submittedName>
        <fullName evidence="5">Helix-turn-helix domain-containing protein</fullName>
    </submittedName>
</protein>
<reference evidence="5" key="1">
    <citation type="submission" date="2021-12" db="EMBL/GenBank/DDBJ databases">
        <title>Novel species in genus Dyadobacter.</title>
        <authorList>
            <person name="Ma C."/>
        </authorList>
    </citation>
    <scope>NUCLEOTIDE SEQUENCE</scope>
    <source>
        <strain evidence="5">CY399</strain>
    </source>
</reference>
<keyword evidence="3" id="KW-0804">Transcription</keyword>
<keyword evidence="6" id="KW-1185">Reference proteome</keyword>
<dbReference type="GO" id="GO:0043565">
    <property type="term" value="F:sequence-specific DNA binding"/>
    <property type="evidence" value="ECO:0007669"/>
    <property type="project" value="InterPro"/>
</dbReference>
<evidence type="ECO:0000256" key="2">
    <source>
        <dbReference type="ARBA" id="ARBA00023125"/>
    </source>
</evidence>
<dbReference type="AlphaFoldDB" id="A0A9X1T9G6"/>
<name>A0A9X1T9G6_9BACT</name>
<dbReference type="RefSeq" id="WP_234612873.1">
    <property type="nucleotide sequence ID" value="NZ_CP098806.1"/>
</dbReference>
<organism evidence="5 6">
    <name type="scientific">Dyadobacter fanqingshengii</name>
    <dbReference type="NCBI Taxonomy" id="2906443"/>
    <lineage>
        <taxon>Bacteria</taxon>
        <taxon>Pseudomonadati</taxon>
        <taxon>Bacteroidota</taxon>
        <taxon>Cytophagia</taxon>
        <taxon>Cytophagales</taxon>
        <taxon>Spirosomataceae</taxon>
        <taxon>Dyadobacter</taxon>
    </lineage>
</organism>
<dbReference type="SMART" id="SM00342">
    <property type="entry name" value="HTH_ARAC"/>
    <property type="match status" value="1"/>
</dbReference>
<dbReference type="GO" id="GO:0003700">
    <property type="term" value="F:DNA-binding transcription factor activity"/>
    <property type="evidence" value="ECO:0007669"/>
    <property type="project" value="InterPro"/>
</dbReference>
<evidence type="ECO:0000259" key="4">
    <source>
        <dbReference type="PROSITE" id="PS01124"/>
    </source>
</evidence>
<dbReference type="Pfam" id="PF20240">
    <property type="entry name" value="DUF6597"/>
    <property type="match status" value="1"/>
</dbReference>
<evidence type="ECO:0000256" key="1">
    <source>
        <dbReference type="ARBA" id="ARBA00023015"/>
    </source>
</evidence>
<evidence type="ECO:0000256" key="3">
    <source>
        <dbReference type="ARBA" id="ARBA00023163"/>
    </source>
</evidence>
<dbReference type="Proteomes" id="UP001139700">
    <property type="component" value="Unassembled WGS sequence"/>
</dbReference>
<evidence type="ECO:0000313" key="5">
    <source>
        <dbReference type="EMBL" id="MCF0040413.1"/>
    </source>
</evidence>
<accession>A0A9X1T9G6</accession>
<dbReference type="Gene3D" id="1.10.10.60">
    <property type="entry name" value="Homeodomain-like"/>
    <property type="match status" value="1"/>
</dbReference>
<feature type="domain" description="HTH araC/xylS-type" evidence="4">
    <location>
        <begin position="174"/>
        <end position="273"/>
    </location>
</feature>
<evidence type="ECO:0000313" key="6">
    <source>
        <dbReference type="Proteomes" id="UP001139700"/>
    </source>
</evidence>
<dbReference type="InterPro" id="IPR018060">
    <property type="entry name" value="HTH_AraC"/>
</dbReference>
<dbReference type="InterPro" id="IPR050204">
    <property type="entry name" value="AraC_XylS_family_regulators"/>
</dbReference>
<keyword evidence="1" id="KW-0805">Transcription regulation</keyword>
<dbReference type="PROSITE" id="PS01124">
    <property type="entry name" value="HTH_ARAC_FAMILY_2"/>
    <property type="match status" value="1"/>
</dbReference>